<feature type="transmembrane region" description="Helical" evidence="1">
    <location>
        <begin position="134"/>
        <end position="155"/>
    </location>
</feature>
<evidence type="ECO:0000313" key="3">
    <source>
        <dbReference type="EMBL" id="SDW65214.1"/>
    </source>
</evidence>
<organism evidence="3 4">
    <name type="scientific">Aidingimonas halophila</name>
    <dbReference type="NCBI Taxonomy" id="574349"/>
    <lineage>
        <taxon>Bacteria</taxon>
        <taxon>Pseudomonadati</taxon>
        <taxon>Pseudomonadota</taxon>
        <taxon>Gammaproteobacteria</taxon>
        <taxon>Oceanospirillales</taxon>
        <taxon>Halomonadaceae</taxon>
        <taxon>Aidingimonas</taxon>
    </lineage>
</organism>
<evidence type="ECO:0000256" key="1">
    <source>
        <dbReference type="SAM" id="Phobius"/>
    </source>
</evidence>
<feature type="transmembrane region" description="Helical" evidence="1">
    <location>
        <begin position="85"/>
        <end position="103"/>
    </location>
</feature>
<keyword evidence="1" id="KW-1133">Transmembrane helix</keyword>
<accession>A0A1H2VBC6</accession>
<keyword evidence="1" id="KW-0472">Membrane</keyword>
<protein>
    <submittedName>
        <fullName evidence="3">Putative tricarboxylic transport membrane protein</fullName>
    </submittedName>
</protein>
<reference evidence="3 4" key="1">
    <citation type="submission" date="2016-10" db="EMBL/GenBank/DDBJ databases">
        <authorList>
            <person name="de Groot N.N."/>
        </authorList>
    </citation>
    <scope>NUCLEOTIDE SEQUENCE [LARGE SCALE GENOMIC DNA]</scope>
    <source>
        <strain evidence="3 4">DSM 19219</strain>
    </source>
</reference>
<feature type="transmembrane region" description="Helical" evidence="1">
    <location>
        <begin position="42"/>
        <end position="64"/>
    </location>
</feature>
<dbReference type="Proteomes" id="UP000198500">
    <property type="component" value="Unassembled WGS sequence"/>
</dbReference>
<evidence type="ECO:0000259" key="2">
    <source>
        <dbReference type="Pfam" id="PF07331"/>
    </source>
</evidence>
<keyword evidence="1" id="KW-0812">Transmembrane</keyword>
<gene>
    <name evidence="3" type="ORF">SAMN05443545_102363</name>
</gene>
<name>A0A1H2VBC6_9GAMM</name>
<sequence length="160" mass="17857">MVNIMNKDRYLAIATLVIVGILLIESGDIPGKSSWQPYGSAMYPRFLLALIALLSLVLLVRSFLTAKPATPQSTATFHSLAGWFRHYRIIIALFGLFGLYALLLPMLGYLISTTLFMVSSQGLLLGCDTRRKWLINLGITFTLVPLVYAIFQYGLNVWLP</sequence>
<proteinExistence type="predicted"/>
<evidence type="ECO:0000313" key="4">
    <source>
        <dbReference type="Proteomes" id="UP000198500"/>
    </source>
</evidence>
<feature type="transmembrane region" description="Helical" evidence="1">
    <location>
        <begin position="109"/>
        <end position="127"/>
    </location>
</feature>
<dbReference type="AlphaFoldDB" id="A0A1H2VBC6"/>
<dbReference type="InterPro" id="IPR009936">
    <property type="entry name" value="DUF1468"/>
</dbReference>
<keyword evidence="4" id="KW-1185">Reference proteome</keyword>
<dbReference type="STRING" id="574349.SAMN05443545_102363"/>
<dbReference type="Pfam" id="PF07331">
    <property type="entry name" value="TctB"/>
    <property type="match status" value="1"/>
</dbReference>
<dbReference type="EMBL" id="FNNI01000002">
    <property type="protein sequence ID" value="SDW65214.1"/>
    <property type="molecule type" value="Genomic_DNA"/>
</dbReference>
<feature type="domain" description="DUF1468" evidence="2">
    <location>
        <begin position="12"/>
        <end position="160"/>
    </location>
</feature>